<protein>
    <submittedName>
        <fullName evidence="2">Uncharacterized protein</fullName>
    </submittedName>
</protein>
<gene>
    <name evidence="2" type="ORF">EVAR_40780_1</name>
</gene>
<sequence>MSTGSEVQRQLSRSNSCHFSPSDCGATQNNDKPVPEKHQGAPCPAIAPHLYYVHCGTMRFLGVAPPCPNVLRRRPRAAPRSAGTRFISSGQFACNTKTFWLERCKSPHSHEYGLKVAATVVAFRPLSESSDGPLHPSSDILFLPKRPATRKHITRSVLAGILPVDLQVTEAVQSTLHVPVFTRGEVDVLGRWVVGLNDSGMAEAMDWGKRTGTISLFPRRIRSTQLILG</sequence>
<organism evidence="2 3">
    <name type="scientific">Eumeta variegata</name>
    <name type="common">Bagworm moth</name>
    <name type="synonym">Eumeta japonica</name>
    <dbReference type="NCBI Taxonomy" id="151549"/>
    <lineage>
        <taxon>Eukaryota</taxon>
        <taxon>Metazoa</taxon>
        <taxon>Ecdysozoa</taxon>
        <taxon>Arthropoda</taxon>
        <taxon>Hexapoda</taxon>
        <taxon>Insecta</taxon>
        <taxon>Pterygota</taxon>
        <taxon>Neoptera</taxon>
        <taxon>Endopterygota</taxon>
        <taxon>Lepidoptera</taxon>
        <taxon>Glossata</taxon>
        <taxon>Ditrysia</taxon>
        <taxon>Tineoidea</taxon>
        <taxon>Psychidae</taxon>
        <taxon>Oiketicinae</taxon>
        <taxon>Eumeta</taxon>
    </lineage>
</organism>
<dbReference type="Proteomes" id="UP000299102">
    <property type="component" value="Unassembled WGS sequence"/>
</dbReference>
<dbReference type="EMBL" id="BGZK01000723">
    <property type="protein sequence ID" value="GBP57921.1"/>
    <property type="molecule type" value="Genomic_DNA"/>
</dbReference>
<evidence type="ECO:0000313" key="3">
    <source>
        <dbReference type="Proteomes" id="UP000299102"/>
    </source>
</evidence>
<evidence type="ECO:0000313" key="2">
    <source>
        <dbReference type="EMBL" id="GBP57921.1"/>
    </source>
</evidence>
<name>A0A4C1X2J5_EUMVA</name>
<evidence type="ECO:0000256" key="1">
    <source>
        <dbReference type="SAM" id="MobiDB-lite"/>
    </source>
</evidence>
<proteinExistence type="predicted"/>
<feature type="region of interest" description="Disordered" evidence="1">
    <location>
        <begin position="1"/>
        <end position="40"/>
    </location>
</feature>
<feature type="compositionally biased region" description="Polar residues" evidence="1">
    <location>
        <begin position="1"/>
        <end position="31"/>
    </location>
</feature>
<reference evidence="2 3" key="1">
    <citation type="journal article" date="2019" name="Commun. Biol.">
        <title>The bagworm genome reveals a unique fibroin gene that provides high tensile strength.</title>
        <authorList>
            <person name="Kono N."/>
            <person name="Nakamura H."/>
            <person name="Ohtoshi R."/>
            <person name="Tomita M."/>
            <person name="Numata K."/>
            <person name="Arakawa K."/>
        </authorList>
    </citation>
    <scope>NUCLEOTIDE SEQUENCE [LARGE SCALE GENOMIC DNA]</scope>
</reference>
<comment type="caution">
    <text evidence="2">The sequence shown here is derived from an EMBL/GenBank/DDBJ whole genome shotgun (WGS) entry which is preliminary data.</text>
</comment>
<dbReference type="AlphaFoldDB" id="A0A4C1X2J5"/>
<keyword evidence="3" id="KW-1185">Reference proteome</keyword>
<accession>A0A4C1X2J5</accession>